<feature type="transmembrane region" description="Helical" evidence="1">
    <location>
        <begin position="6"/>
        <end position="24"/>
    </location>
</feature>
<proteinExistence type="predicted"/>
<keyword evidence="1" id="KW-0472">Membrane</keyword>
<keyword evidence="1" id="KW-1133">Transmembrane helix</keyword>
<reference evidence="2 3" key="1">
    <citation type="submission" date="2013-06" db="EMBL/GenBank/DDBJ databases">
        <title>The Genome Sequence of Acinetobacter gyllenbergii CIP 110306.</title>
        <authorList>
            <consortium name="The Broad Institute Genome Sequencing Platform"/>
            <consortium name="The Broad Institute Genome Sequencing Center for Infectious Disease"/>
            <person name="Cerqueira G."/>
            <person name="Feldgarden M."/>
            <person name="Courvalin P."/>
            <person name="Perichon B."/>
            <person name="Grillot-Courvalin C."/>
            <person name="Clermont D."/>
            <person name="Rocha E."/>
            <person name="Yoon E.-J."/>
            <person name="Nemec A."/>
            <person name="Young S.K."/>
            <person name="Zeng Q."/>
            <person name="Gargeya S."/>
            <person name="Fitzgerald M."/>
            <person name="Abouelleil A."/>
            <person name="Alvarado L."/>
            <person name="Berlin A.M."/>
            <person name="Chapman S.B."/>
            <person name="Dewar J."/>
            <person name="Goldberg J."/>
            <person name="Griggs A."/>
            <person name="Gujja S."/>
            <person name="Hansen M."/>
            <person name="Howarth C."/>
            <person name="Imamovic A."/>
            <person name="Larimer J."/>
            <person name="McCowan C."/>
            <person name="Murphy C."/>
            <person name="Pearson M."/>
            <person name="Priest M."/>
            <person name="Roberts A."/>
            <person name="Saif S."/>
            <person name="Shea T."/>
            <person name="Sykes S."/>
            <person name="Wortman J."/>
            <person name="Nusbaum C."/>
            <person name="Birren B."/>
        </authorList>
    </citation>
    <scope>NUCLEOTIDE SEQUENCE [LARGE SCALE GENOMIC DNA]</scope>
    <source>
        <strain evidence="2 3">CIP 110306</strain>
    </source>
</reference>
<protein>
    <submittedName>
        <fullName evidence="2">Uncharacterized protein</fullName>
    </submittedName>
</protein>
<keyword evidence="3" id="KW-1185">Reference proteome</keyword>
<dbReference type="Proteomes" id="UP000014523">
    <property type="component" value="Unassembled WGS sequence"/>
</dbReference>
<evidence type="ECO:0000256" key="1">
    <source>
        <dbReference type="SAM" id="Phobius"/>
    </source>
</evidence>
<dbReference type="EMBL" id="ATGG01000013">
    <property type="protein sequence ID" value="EPF83590.1"/>
    <property type="molecule type" value="Genomic_DNA"/>
</dbReference>
<dbReference type="RefSeq" id="WP_016660324.1">
    <property type="nucleotide sequence ID" value="NZ_ASQH01000001.1"/>
</dbReference>
<keyword evidence="1" id="KW-0812">Transmembrane</keyword>
<organism evidence="2 3">
    <name type="scientific">Acinetobacter gyllenbergii CIP 110306 = MTCC 11365</name>
    <dbReference type="NCBI Taxonomy" id="1217657"/>
    <lineage>
        <taxon>Bacteria</taxon>
        <taxon>Pseudomonadati</taxon>
        <taxon>Pseudomonadota</taxon>
        <taxon>Gammaproteobacteria</taxon>
        <taxon>Moraxellales</taxon>
        <taxon>Moraxellaceae</taxon>
        <taxon>Acinetobacter</taxon>
    </lineage>
</organism>
<name>A0A829HK95_9GAMM</name>
<feature type="transmembrane region" description="Helical" evidence="1">
    <location>
        <begin position="36"/>
        <end position="64"/>
    </location>
</feature>
<dbReference type="AlphaFoldDB" id="A0A829HK95"/>
<sequence>MNIIKNCFIFALSVITISLVIILFNKMGMNKNFNLFFSAFLYSVFITLYFKNFLVSLLCFSIFYTLLFTLSHSLEVFMMLLTSLSTFTLIEILMPKLRKNLIVPHYKTDTF</sequence>
<evidence type="ECO:0000313" key="3">
    <source>
        <dbReference type="Proteomes" id="UP000014523"/>
    </source>
</evidence>
<gene>
    <name evidence="2" type="ORF">F957_01936</name>
</gene>
<comment type="caution">
    <text evidence="2">The sequence shown here is derived from an EMBL/GenBank/DDBJ whole genome shotgun (WGS) entry which is preliminary data.</text>
</comment>
<feature type="transmembrane region" description="Helical" evidence="1">
    <location>
        <begin position="76"/>
        <end position="94"/>
    </location>
</feature>
<accession>A0A829HK95</accession>
<evidence type="ECO:0000313" key="2">
    <source>
        <dbReference type="EMBL" id="EPF83590.1"/>
    </source>
</evidence>